<dbReference type="EMBL" id="JAWRVE010000031">
    <property type="protein sequence ID" value="KAL1871877.1"/>
    <property type="molecule type" value="Genomic_DNA"/>
</dbReference>
<dbReference type="Pfam" id="PF20150">
    <property type="entry name" value="2EXR"/>
    <property type="match status" value="1"/>
</dbReference>
<organism evidence="4 5">
    <name type="scientific">Diaporthe australafricana</name>
    <dbReference type="NCBI Taxonomy" id="127596"/>
    <lineage>
        <taxon>Eukaryota</taxon>
        <taxon>Fungi</taxon>
        <taxon>Dikarya</taxon>
        <taxon>Ascomycota</taxon>
        <taxon>Pezizomycotina</taxon>
        <taxon>Sordariomycetes</taxon>
        <taxon>Sordariomycetidae</taxon>
        <taxon>Diaporthales</taxon>
        <taxon>Diaporthaceae</taxon>
        <taxon>Diaporthe</taxon>
    </lineage>
</organism>
<keyword evidence="1" id="KW-0175">Coiled coil</keyword>
<protein>
    <recommendedName>
        <fullName evidence="3">2EXR domain-containing protein</fullName>
    </recommendedName>
</protein>
<dbReference type="InterPro" id="IPR045518">
    <property type="entry name" value="2EXR"/>
</dbReference>
<evidence type="ECO:0000256" key="2">
    <source>
        <dbReference type="SAM" id="Phobius"/>
    </source>
</evidence>
<feature type="coiled-coil region" evidence="1">
    <location>
        <begin position="18"/>
        <end position="45"/>
    </location>
</feature>
<dbReference type="Proteomes" id="UP001583177">
    <property type="component" value="Unassembled WGS sequence"/>
</dbReference>
<feature type="domain" description="2EXR" evidence="3">
    <location>
        <begin position="62"/>
        <end position="160"/>
    </location>
</feature>
<comment type="caution">
    <text evidence="4">The sequence shown here is derived from an EMBL/GenBank/DDBJ whole genome shotgun (WGS) entry which is preliminary data.</text>
</comment>
<feature type="transmembrane region" description="Helical" evidence="2">
    <location>
        <begin position="392"/>
        <end position="411"/>
    </location>
</feature>
<evidence type="ECO:0000313" key="5">
    <source>
        <dbReference type="Proteomes" id="UP001583177"/>
    </source>
</evidence>
<feature type="transmembrane region" description="Helical" evidence="2">
    <location>
        <begin position="557"/>
        <end position="580"/>
    </location>
</feature>
<sequence>MEKTTPVDATQPTVQQMFAVLLEEMASLRKQNEEQQRQLDHLRNDTGILLGEAKKSQNASGFSQFTRLPLEIRRMIWRLAVPSRMLGLEHATKDKNGPVSLSVPAVARVCRESREVLLSRDCITELSGRHVHLSGPSQLWRLGVGKLAHWTWFTPDTDVLLVNKGNFSDWHYGVAPTAKHIVIDCRSVKQWRASHRPGGLFPDLGGKTDVVDRLLCWLKGYEPNLACRPDSGVDPAYNLRTVDLAMNGVTKIDRNYPPNVVHCLFAGEDFRVVDLRDEEDVRRIELLMGDSDDHHYFPYPDISRETADIDDSNLLSFKTDLLRNLVLGRAGQTLLAYISWKTFSKCLYSAMMTDPVTYQTFWAVFMEDGPSLRSILRTFRDFVWRRGLRSKLTMLLMIFTMSFVLAFPTLASAMTGYSANNEAVVKTDDVNQVPFSQFQEVRFIIHDFNRVSQSMEPMVISSRNQDYLVCGGSSCIKRYISKYGIAKNITSIWNGEPLESPTLNITSYSDKPGGMTFVFKNKTYDTTYFTANDRTICQPAIENSQQTYQWGFSALQLEISICLLTLWTLSIYTMWITAYLQFTSMGIEYKAPGNLKAAMSLADAIRKDFNENHDKDVETLTKQELISYTRTHLNGGEVTVQSPPPIPDQSAWKVIWKWVMQNKAWTVAFALVSLSWVFYAVTSFLWLTMVFSMVA</sequence>
<accession>A0ABR3X7H3</accession>
<feature type="transmembrane region" description="Helical" evidence="2">
    <location>
        <begin position="664"/>
        <end position="687"/>
    </location>
</feature>
<name>A0ABR3X7H3_9PEZI</name>
<keyword evidence="5" id="KW-1185">Reference proteome</keyword>
<keyword evidence="2" id="KW-0472">Membrane</keyword>
<dbReference type="PANTHER" id="PTHR35910">
    <property type="entry name" value="2EXR DOMAIN-CONTAINING PROTEIN"/>
    <property type="match status" value="1"/>
</dbReference>
<evidence type="ECO:0000259" key="3">
    <source>
        <dbReference type="Pfam" id="PF20150"/>
    </source>
</evidence>
<gene>
    <name evidence="4" type="ORF">Daus18300_004510</name>
</gene>
<keyword evidence="2" id="KW-1133">Transmembrane helix</keyword>
<proteinExistence type="predicted"/>
<evidence type="ECO:0000313" key="4">
    <source>
        <dbReference type="EMBL" id="KAL1871877.1"/>
    </source>
</evidence>
<feature type="non-terminal residue" evidence="4">
    <location>
        <position position="695"/>
    </location>
</feature>
<keyword evidence="2" id="KW-0812">Transmembrane</keyword>
<dbReference type="PANTHER" id="PTHR35910:SF6">
    <property type="entry name" value="2EXR DOMAIN-CONTAINING PROTEIN"/>
    <property type="match status" value="1"/>
</dbReference>
<evidence type="ECO:0000256" key="1">
    <source>
        <dbReference type="SAM" id="Coils"/>
    </source>
</evidence>
<reference evidence="4 5" key="1">
    <citation type="journal article" date="2024" name="IMA Fungus">
        <title>IMA Genome - F19 : A genome assembly and annotation guide to empower mycologists, including annotated draft genome sequences of Ceratocystis pirilliformis, Diaporthe australafricana, Fusarium ophioides, Paecilomyces lecythidis, and Sporothrix stenoceras.</title>
        <authorList>
            <person name="Aylward J."/>
            <person name="Wilson A.M."/>
            <person name="Visagie C.M."/>
            <person name="Spraker J."/>
            <person name="Barnes I."/>
            <person name="Buitendag C."/>
            <person name="Ceriani C."/>
            <person name="Del Mar Angel L."/>
            <person name="du Plessis D."/>
            <person name="Fuchs T."/>
            <person name="Gasser K."/>
            <person name="Kramer D."/>
            <person name="Li W."/>
            <person name="Munsamy K."/>
            <person name="Piso A."/>
            <person name="Price J.L."/>
            <person name="Sonnekus B."/>
            <person name="Thomas C."/>
            <person name="van der Nest A."/>
            <person name="van Dijk A."/>
            <person name="van Heerden A."/>
            <person name="van Vuuren N."/>
            <person name="Yilmaz N."/>
            <person name="Duong T.A."/>
            <person name="van der Merwe N.A."/>
            <person name="Wingfield M.J."/>
            <person name="Wingfield B.D."/>
        </authorList>
    </citation>
    <scope>NUCLEOTIDE SEQUENCE [LARGE SCALE GENOMIC DNA]</scope>
    <source>
        <strain evidence="4 5">CMW 18300</strain>
    </source>
</reference>